<dbReference type="RefSeq" id="WP_338391181.1">
    <property type="nucleotide sequence ID" value="NZ_AP025314.1"/>
</dbReference>
<evidence type="ECO:0000313" key="2">
    <source>
        <dbReference type="Proteomes" id="UP001348817"/>
    </source>
</evidence>
<accession>A0AAU9DB21</accession>
<proteinExistence type="predicted"/>
<sequence length="519" mass="60136">MLSLNIISWNPHLKAIVFILLVYSLFRPGNTFAQSLSISQLEHYEQELFMLEEEDVIIHPDDNNGFFVFFQETKDARVYDNRWRITWLDTELTPSPPLRVEFDSEFKLIAHDVHKGLLRLLLIDESRKDEYLLTSIDRRRRISSDIKFKLPFLIDFTHFEFVGNHLLMGGKINYLPNVTLLDLSTKKLVTAQGLNLRKTELERIQVDDSENTFSVILNEIGANGKHIYKKFSETGKVLKTHKISDRGEFNLMDVRSIELDTAMVFTGTYSHGYSKLESHGFFMTKILPGGQEMSFFYPYALLDNYFSYMPEKKRWKNKAKVMSKAQNGKPLRYGRNYLFHKPMIGNGQITLSADGYYSVKNSSSVYQGSPAQYKLQYVHTLLAQVDLATGKTLWDTSLEYDKYTSSYIPEQISARSTVQADSTISILALELGKIVTVTSRGSLYKKKDRITLRTNRNSVVKTEKEMRNRRFGIYEFAGKYAYVFGVHETVNELKTEGKKHRRVFFINKLRFNKAVGPIY</sequence>
<keyword evidence="2" id="KW-1185">Reference proteome</keyword>
<dbReference type="AlphaFoldDB" id="A0AAU9DB21"/>
<evidence type="ECO:0000313" key="1">
    <source>
        <dbReference type="EMBL" id="BDD09585.1"/>
    </source>
</evidence>
<reference evidence="1 2" key="1">
    <citation type="submission" date="2021-12" db="EMBL/GenBank/DDBJ databases">
        <title>Genome sequencing of bacteria with rrn-lacking chromosome and rrn-plasmid.</title>
        <authorList>
            <person name="Anda M."/>
            <person name="Iwasaki W."/>
        </authorList>
    </citation>
    <scope>NUCLEOTIDE SEQUENCE [LARGE SCALE GENOMIC DNA]</scope>
    <source>
        <strain evidence="1 2">DSM 100852</strain>
    </source>
</reference>
<gene>
    <name evidence="1" type="ORF">FUAX_20170</name>
</gene>
<organism evidence="1 2">
    <name type="scientific">Fulvitalea axinellae</name>
    <dbReference type="NCBI Taxonomy" id="1182444"/>
    <lineage>
        <taxon>Bacteria</taxon>
        <taxon>Pseudomonadati</taxon>
        <taxon>Bacteroidota</taxon>
        <taxon>Cytophagia</taxon>
        <taxon>Cytophagales</taxon>
        <taxon>Persicobacteraceae</taxon>
        <taxon>Fulvitalea</taxon>
    </lineage>
</organism>
<protein>
    <submittedName>
        <fullName evidence="1">Uncharacterized protein</fullName>
    </submittedName>
</protein>
<name>A0AAU9DB21_9BACT</name>
<dbReference type="KEGG" id="fax:FUAX_20170"/>
<dbReference type="EMBL" id="AP025314">
    <property type="protein sequence ID" value="BDD09585.1"/>
    <property type="molecule type" value="Genomic_DNA"/>
</dbReference>
<dbReference type="Proteomes" id="UP001348817">
    <property type="component" value="Chromosome"/>
</dbReference>